<dbReference type="Proteomes" id="UP001458880">
    <property type="component" value="Unassembled WGS sequence"/>
</dbReference>
<protein>
    <submittedName>
        <fullName evidence="1">Uncharacterized protein</fullName>
    </submittedName>
</protein>
<accession>A0AAW1KC86</accession>
<evidence type="ECO:0000313" key="2">
    <source>
        <dbReference type="Proteomes" id="UP001458880"/>
    </source>
</evidence>
<comment type="caution">
    <text evidence="1">The sequence shown here is derived from an EMBL/GenBank/DDBJ whole genome shotgun (WGS) entry which is preliminary data.</text>
</comment>
<organism evidence="1 2">
    <name type="scientific">Popillia japonica</name>
    <name type="common">Japanese beetle</name>
    <dbReference type="NCBI Taxonomy" id="7064"/>
    <lineage>
        <taxon>Eukaryota</taxon>
        <taxon>Metazoa</taxon>
        <taxon>Ecdysozoa</taxon>
        <taxon>Arthropoda</taxon>
        <taxon>Hexapoda</taxon>
        <taxon>Insecta</taxon>
        <taxon>Pterygota</taxon>
        <taxon>Neoptera</taxon>
        <taxon>Endopterygota</taxon>
        <taxon>Coleoptera</taxon>
        <taxon>Polyphaga</taxon>
        <taxon>Scarabaeiformia</taxon>
        <taxon>Scarabaeidae</taxon>
        <taxon>Rutelinae</taxon>
        <taxon>Popillia</taxon>
    </lineage>
</organism>
<dbReference type="EMBL" id="JASPKY010000247">
    <property type="protein sequence ID" value="KAK9717056.1"/>
    <property type="molecule type" value="Genomic_DNA"/>
</dbReference>
<proteinExistence type="predicted"/>
<name>A0AAW1KC86_POPJA</name>
<keyword evidence="2" id="KW-1185">Reference proteome</keyword>
<reference evidence="1 2" key="1">
    <citation type="journal article" date="2024" name="BMC Genomics">
        <title>De novo assembly and annotation of Popillia japonica's genome with initial clues to its potential as an invasive pest.</title>
        <authorList>
            <person name="Cucini C."/>
            <person name="Boschi S."/>
            <person name="Funari R."/>
            <person name="Cardaioli E."/>
            <person name="Iannotti N."/>
            <person name="Marturano G."/>
            <person name="Paoli F."/>
            <person name="Bruttini M."/>
            <person name="Carapelli A."/>
            <person name="Frati F."/>
            <person name="Nardi F."/>
        </authorList>
    </citation>
    <scope>NUCLEOTIDE SEQUENCE [LARGE SCALE GENOMIC DNA]</scope>
    <source>
        <strain evidence="1">DMR45628</strain>
    </source>
</reference>
<sequence>MPTLRHFMDVASKTKSICFEASLGWSVPVDYRYHHRSTYKLHRSNTEDRRKDRHRKIILPKLRGFVAGVDRQLRIVGFGHVIHIWIMSCPSVIGCVNTGVGQTINTRRSLQMSLDSRYILITPRRES</sequence>
<gene>
    <name evidence="1" type="ORF">QE152_g24390</name>
</gene>
<dbReference type="AlphaFoldDB" id="A0AAW1KC86"/>
<evidence type="ECO:0000313" key="1">
    <source>
        <dbReference type="EMBL" id="KAK9717056.1"/>
    </source>
</evidence>